<name>A0ABS8RFX8_DATST</name>
<keyword evidence="2" id="KW-1185">Reference proteome</keyword>
<gene>
    <name evidence="1" type="ORF">HAX54_015575</name>
</gene>
<sequence>MLRTMKHERRREGELDLQWQHENQQAFGAWGWALLVGVCLDEGKEEERGNRDFKMSLALHGRRPGVIELEGPPELGATA</sequence>
<evidence type="ECO:0000313" key="1">
    <source>
        <dbReference type="EMBL" id="MCD7445851.1"/>
    </source>
</evidence>
<reference evidence="1 2" key="1">
    <citation type="journal article" date="2021" name="BMC Genomics">
        <title>Datura genome reveals duplications of psychoactive alkaloid biosynthetic genes and high mutation rate following tissue culture.</title>
        <authorList>
            <person name="Rajewski A."/>
            <person name="Carter-House D."/>
            <person name="Stajich J."/>
            <person name="Litt A."/>
        </authorList>
    </citation>
    <scope>NUCLEOTIDE SEQUENCE [LARGE SCALE GENOMIC DNA]</scope>
    <source>
        <strain evidence="1">AR-01</strain>
    </source>
</reference>
<proteinExistence type="predicted"/>
<evidence type="ECO:0000313" key="2">
    <source>
        <dbReference type="Proteomes" id="UP000823775"/>
    </source>
</evidence>
<comment type="caution">
    <text evidence="1">The sequence shown here is derived from an EMBL/GenBank/DDBJ whole genome shotgun (WGS) entry which is preliminary data.</text>
</comment>
<dbReference type="EMBL" id="JACEIK010000002">
    <property type="protein sequence ID" value="MCD7445851.1"/>
    <property type="molecule type" value="Genomic_DNA"/>
</dbReference>
<dbReference type="Proteomes" id="UP000823775">
    <property type="component" value="Unassembled WGS sequence"/>
</dbReference>
<protein>
    <submittedName>
        <fullName evidence="1">Uncharacterized protein</fullName>
    </submittedName>
</protein>
<accession>A0ABS8RFX8</accession>
<organism evidence="1 2">
    <name type="scientific">Datura stramonium</name>
    <name type="common">Jimsonweed</name>
    <name type="synonym">Common thornapple</name>
    <dbReference type="NCBI Taxonomy" id="4076"/>
    <lineage>
        <taxon>Eukaryota</taxon>
        <taxon>Viridiplantae</taxon>
        <taxon>Streptophyta</taxon>
        <taxon>Embryophyta</taxon>
        <taxon>Tracheophyta</taxon>
        <taxon>Spermatophyta</taxon>
        <taxon>Magnoliopsida</taxon>
        <taxon>eudicotyledons</taxon>
        <taxon>Gunneridae</taxon>
        <taxon>Pentapetalae</taxon>
        <taxon>asterids</taxon>
        <taxon>lamiids</taxon>
        <taxon>Solanales</taxon>
        <taxon>Solanaceae</taxon>
        <taxon>Solanoideae</taxon>
        <taxon>Datureae</taxon>
        <taxon>Datura</taxon>
    </lineage>
</organism>